<evidence type="ECO:0000256" key="3">
    <source>
        <dbReference type="ARBA" id="ARBA00022722"/>
    </source>
</evidence>
<evidence type="ECO:0000256" key="5">
    <source>
        <dbReference type="ARBA" id="ARBA00022801"/>
    </source>
</evidence>
<dbReference type="EC" id="3.1.-.-" evidence="8"/>
<evidence type="ECO:0000256" key="4">
    <source>
        <dbReference type="ARBA" id="ARBA00022723"/>
    </source>
</evidence>
<dbReference type="Proteomes" id="UP001139035">
    <property type="component" value="Unassembled WGS sequence"/>
</dbReference>
<name>A0A9X1P3K1_9HYPH</name>
<evidence type="ECO:0000313" key="10">
    <source>
        <dbReference type="EMBL" id="MCE7030727.1"/>
    </source>
</evidence>
<dbReference type="GO" id="GO:0004540">
    <property type="term" value="F:RNA nuclease activity"/>
    <property type="evidence" value="ECO:0007669"/>
    <property type="project" value="InterPro"/>
</dbReference>
<dbReference type="Pfam" id="PF01850">
    <property type="entry name" value="PIN"/>
    <property type="match status" value="1"/>
</dbReference>
<keyword evidence="4 8" id="KW-0479">Metal-binding</keyword>
<evidence type="ECO:0000256" key="1">
    <source>
        <dbReference type="ARBA" id="ARBA00001946"/>
    </source>
</evidence>
<dbReference type="SUPFAM" id="SSF88723">
    <property type="entry name" value="PIN domain-like"/>
    <property type="match status" value="1"/>
</dbReference>
<evidence type="ECO:0000256" key="2">
    <source>
        <dbReference type="ARBA" id="ARBA00022649"/>
    </source>
</evidence>
<feature type="binding site" evidence="8">
    <location>
        <position position="6"/>
    </location>
    <ligand>
        <name>Mg(2+)</name>
        <dbReference type="ChEBI" id="CHEBI:18420"/>
    </ligand>
</feature>
<comment type="similarity">
    <text evidence="7 8">Belongs to the PINc/VapC protein family.</text>
</comment>
<feature type="binding site" evidence="8">
    <location>
        <position position="110"/>
    </location>
    <ligand>
        <name>Mg(2+)</name>
        <dbReference type="ChEBI" id="CHEBI:18420"/>
    </ligand>
</feature>
<comment type="caution">
    <text evidence="10">The sequence shown here is derived from an EMBL/GenBank/DDBJ whole genome shotgun (WGS) entry which is preliminary data.</text>
</comment>
<dbReference type="RefSeq" id="WP_233721800.1">
    <property type="nucleotide sequence ID" value="NZ_JAJUWU010000028.1"/>
</dbReference>
<dbReference type="InterPro" id="IPR029060">
    <property type="entry name" value="PIN-like_dom_sf"/>
</dbReference>
<dbReference type="GO" id="GO:0000287">
    <property type="term" value="F:magnesium ion binding"/>
    <property type="evidence" value="ECO:0007669"/>
    <property type="project" value="UniProtKB-UniRule"/>
</dbReference>
<proteinExistence type="inferred from homology"/>
<protein>
    <recommendedName>
        <fullName evidence="8">Ribonuclease VapC</fullName>
        <shortName evidence="8">RNase VapC</shortName>
        <ecNumber evidence="8">3.1.-.-</ecNumber>
    </recommendedName>
    <alternativeName>
        <fullName evidence="8">Toxin VapC</fullName>
    </alternativeName>
</protein>
<dbReference type="Gene3D" id="3.40.50.1010">
    <property type="entry name" value="5'-nuclease"/>
    <property type="match status" value="1"/>
</dbReference>
<sequence>MSYLLDTNILSESAPVKDQRWSFGELKDWLEAATDHIFLSVVTIAEIEAGAELSTIRGQHRKAARLRAWLQTVEHLYGNRILPLDRDAARLAGMLSARARMSGAAPGLADVAIAATAAAHGLRLVTRNARHFAPMGIALTNPYEDGPPPLPGS</sequence>
<dbReference type="GO" id="GO:0090729">
    <property type="term" value="F:toxin activity"/>
    <property type="evidence" value="ECO:0007669"/>
    <property type="project" value="UniProtKB-KW"/>
</dbReference>
<evidence type="ECO:0000256" key="8">
    <source>
        <dbReference type="HAMAP-Rule" id="MF_00265"/>
    </source>
</evidence>
<reference evidence="10" key="1">
    <citation type="submission" date="2022-01" db="EMBL/GenBank/DDBJ databases">
        <title>Jiella avicenniae sp. nov., a novel endophytic bacterium isolated from bark of Avicennia marina.</title>
        <authorList>
            <person name="Tuo L."/>
        </authorList>
    </citation>
    <scope>NUCLEOTIDE SEQUENCE</scope>
    <source>
        <strain evidence="10">CBK1P-4</strain>
    </source>
</reference>
<feature type="domain" description="PIN" evidence="9">
    <location>
        <begin position="3"/>
        <end position="130"/>
    </location>
</feature>
<evidence type="ECO:0000313" key="11">
    <source>
        <dbReference type="Proteomes" id="UP001139035"/>
    </source>
</evidence>
<evidence type="ECO:0000256" key="6">
    <source>
        <dbReference type="ARBA" id="ARBA00022842"/>
    </source>
</evidence>
<dbReference type="InterPro" id="IPR022907">
    <property type="entry name" value="VapC_family"/>
</dbReference>
<keyword evidence="2 8" id="KW-1277">Toxin-antitoxin system</keyword>
<evidence type="ECO:0000256" key="7">
    <source>
        <dbReference type="ARBA" id="ARBA00038093"/>
    </source>
</evidence>
<keyword evidence="11" id="KW-1185">Reference proteome</keyword>
<keyword evidence="3 8" id="KW-0540">Nuclease</keyword>
<gene>
    <name evidence="8" type="primary">vapC</name>
    <name evidence="10" type="ORF">LZD57_22310</name>
</gene>
<comment type="function">
    <text evidence="8">Toxic component of a toxin-antitoxin (TA) system. An RNase.</text>
</comment>
<comment type="cofactor">
    <cofactor evidence="1 8">
        <name>Mg(2+)</name>
        <dbReference type="ChEBI" id="CHEBI:18420"/>
    </cofactor>
</comment>
<dbReference type="AlphaFoldDB" id="A0A9X1P3K1"/>
<keyword evidence="6 8" id="KW-0460">Magnesium</keyword>
<keyword evidence="5 8" id="KW-0378">Hydrolase</keyword>
<dbReference type="HAMAP" id="MF_00265">
    <property type="entry name" value="VapC_Nob1"/>
    <property type="match status" value="1"/>
</dbReference>
<dbReference type="PANTHER" id="PTHR33653">
    <property type="entry name" value="RIBONUCLEASE VAPC2"/>
    <property type="match status" value="1"/>
</dbReference>
<organism evidence="10 11">
    <name type="scientific">Jiella avicenniae</name>
    <dbReference type="NCBI Taxonomy" id="2907202"/>
    <lineage>
        <taxon>Bacteria</taxon>
        <taxon>Pseudomonadati</taxon>
        <taxon>Pseudomonadota</taxon>
        <taxon>Alphaproteobacteria</taxon>
        <taxon>Hyphomicrobiales</taxon>
        <taxon>Aurantimonadaceae</taxon>
        <taxon>Jiella</taxon>
    </lineage>
</organism>
<dbReference type="PANTHER" id="PTHR33653:SF1">
    <property type="entry name" value="RIBONUCLEASE VAPC2"/>
    <property type="match status" value="1"/>
</dbReference>
<dbReference type="GO" id="GO:0016787">
    <property type="term" value="F:hydrolase activity"/>
    <property type="evidence" value="ECO:0007669"/>
    <property type="project" value="UniProtKB-KW"/>
</dbReference>
<dbReference type="InterPro" id="IPR050556">
    <property type="entry name" value="Type_II_TA_system_RNase"/>
</dbReference>
<accession>A0A9X1P3K1</accession>
<keyword evidence="8" id="KW-0800">Toxin</keyword>
<dbReference type="EMBL" id="JAJUWU010000028">
    <property type="protein sequence ID" value="MCE7030727.1"/>
    <property type="molecule type" value="Genomic_DNA"/>
</dbReference>
<dbReference type="InterPro" id="IPR002716">
    <property type="entry name" value="PIN_dom"/>
</dbReference>
<evidence type="ECO:0000259" key="9">
    <source>
        <dbReference type="Pfam" id="PF01850"/>
    </source>
</evidence>